<proteinExistence type="predicted"/>
<evidence type="ECO:0000313" key="3">
    <source>
        <dbReference type="Proteomes" id="UP000503447"/>
    </source>
</evidence>
<dbReference type="EMBL" id="CP053452">
    <property type="protein sequence ID" value="QJW98351.1"/>
    <property type="molecule type" value="Genomic_DNA"/>
</dbReference>
<reference evidence="3" key="1">
    <citation type="submission" date="2020-05" db="EMBL/GenBank/DDBJ databases">
        <title>Frigoriglobus tundricola gen. nov., sp. nov., a psychrotolerant cellulolytic planctomycete of the family Gemmataceae with two divergent copies of 16S rRNA gene.</title>
        <authorList>
            <person name="Kulichevskaya I.S."/>
            <person name="Ivanova A.A."/>
            <person name="Naumoff D.G."/>
            <person name="Beletsky A.V."/>
            <person name="Rijpstra W.I.C."/>
            <person name="Sinninghe Damste J.S."/>
            <person name="Mardanov A.V."/>
            <person name="Ravin N.V."/>
            <person name="Dedysh S.N."/>
        </authorList>
    </citation>
    <scope>NUCLEOTIDE SEQUENCE [LARGE SCALE GENOMIC DNA]</scope>
    <source>
        <strain evidence="3">PL17</strain>
    </source>
</reference>
<accession>A0A6M5YYM2</accession>
<dbReference type="AlphaFoldDB" id="A0A6M5YYM2"/>
<feature type="region of interest" description="Disordered" evidence="1">
    <location>
        <begin position="77"/>
        <end position="123"/>
    </location>
</feature>
<organism evidence="2 3">
    <name type="scientific">Frigoriglobus tundricola</name>
    <dbReference type="NCBI Taxonomy" id="2774151"/>
    <lineage>
        <taxon>Bacteria</taxon>
        <taxon>Pseudomonadati</taxon>
        <taxon>Planctomycetota</taxon>
        <taxon>Planctomycetia</taxon>
        <taxon>Gemmatales</taxon>
        <taxon>Gemmataceae</taxon>
        <taxon>Frigoriglobus</taxon>
    </lineage>
</organism>
<protein>
    <submittedName>
        <fullName evidence="2">Mobile element protein</fullName>
    </submittedName>
</protein>
<gene>
    <name evidence="2" type="ORF">FTUN_5939</name>
</gene>
<evidence type="ECO:0000313" key="2">
    <source>
        <dbReference type="EMBL" id="QJW98351.1"/>
    </source>
</evidence>
<name>A0A6M5YYM2_9BACT</name>
<keyword evidence="3" id="KW-1185">Reference proteome</keyword>
<evidence type="ECO:0000256" key="1">
    <source>
        <dbReference type="SAM" id="MobiDB-lite"/>
    </source>
</evidence>
<feature type="compositionally biased region" description="Basic and acidic residues" evidence="1">
    <location>
        <begin position="203"/>
        <end position="218"/>
    </location>
</feature>
<sequence>MVGGIRSCSRRVPSCPTRLPAPELTPPRPGAGLSVSSALPPAITPWPRFAPLKACRGPTSTCGGDASHNRLEPTDCCAHPRRTTSRPRGPHRVGPAIRHRPAPPRRRPTGVHRRDPARAGGATVLTVPPTTKLWFASAVDLRLGFDGLANLVRTQLSADPLSGHCSCSPTAWPTGSRFCTGGRSRVVPVVPATGSRALPLPRSHPDRDRAVRRPVRYDPRRHRRVSRSTLQALFSRSDALSR</sequence>
<dbReference type="KEGG" id="ftj:FTUN_5939"/>
<feature type="region of interest" description="Disordered" evidence="1">
    <location>
        <begin position="1"/>
        <end position="33"/>
    </location>
</feature>
<feature type="region of interest" description="Disordered" evidence="1">
    <location>
        <begin position="194"/>
        <end position="224"/>
    </location>
</feature>
<feature type="compositionally biased region" description="Basic residues" evidence="1">
    <location>
        <begin position="79"/>
        <end position="111"/>
    </location>
</feature>
<dbReference type="Proteomes" id="UP000503447">
    <property type="component" value="Chromosome"/>
</dbReference>